<dbReference type="EMBL" id="OKRB01000086">
    <property type="protein sequence ID" value="SPE20850.1"/>
    <property type="molecule type" value="Genomic_DNA"/>
</dbReference>
<protein>
    <recommendedName>
        <fullName evidence="2">Deoxyguanosinetriphosphate triphosphohydrolase-like protein</fullName>
    </recommendedName>
</protein>
<dbReference type="InterPro" id="IPR006261">
    <property type="entry name" value="dGTPase"/>
</dbReference>
<dbReference type="GO" id="GO:0008832">
    <property type="term" value="F:dGTPase activity"/>
    <property type="evidence" value="ECO:0007669"/>
    <property type="project" value="TreeGrafter"/>
</dbReference>
<dbReference type="Pfam" id="PF13286">
    <property type="entry name" value="HD_assoc"/>
    <property type="match status" value="1"/>
</dbReference>
<dbReference type="PROSITE" id="PS51831">
    <property type="entry name" value="HD"/>
    <property type="match status" value="1"/>
</dbReference>
<dbReference type="Gene3D" id="1.10.3210.10">
    <property type="entry name" value="Hypothetical protein af1432"/>
    <property type="match status" value="1"/>
</dbReference>
<feature type="domain" description="HD" evidence="3">
    <location>
        <begin position="80"/>
        <end position="211"/>
    </location>
</feature>
<dbReference type="InterPro" id="IPR023023">
    <property type="entry name" value="dNTPase_2"/>
</dbReference>
<dbReference type="InterPro" id="IPR003607">
    <property type="entry name" value="HD/PDEase_dom"/>
</dbReference>
<dbReference type="InterPro" id="IPR026875">
    <property type="entry name" value="PHydrolase_assoc_dom"/>
</dbReference>
<dbReference type="Proteomes" id="UP000239735">
    <property type="component" value="Unassembled WGS sequence"/>
</dbReference>
<keyword evidence="1 2" id="KW-0378">Hydrolase</keyword>
<sequence>MSLEKQESGAKLPAGIAVCGGAESELASRVHSQPPHAYRTPFARDTARVLHARAFRRLAGKTQVFTRLPAEGLSDHFRSRLTHTLEVTQISRTVAAALGLNAELAEALALSHDIGHPPFGHAGEKALDRALRTHDLSFDHNLHALRIVTWFEERYPGFRGLNLTLAVREGIVKHSRDYSFADHPELAEYFLDEFPPLEAQLIDLADEIAYLTADLDDGLDSGILALDQAREASPLFRQLHDVALARYPKAAGKLVVYETLRRVLNAFVSDMIGEVHARVNAIGATTLTEVRRAPQRLAALSTPMEGERLAIKKFLYASLYNSPGQEHEHERAEEVVAQLFAILMADPGLMPEDHQAQIPTEGLARTVADYIAGMTDRYIVQLWERCGGR</sequence>
<dbReference type="PANTHER" id="PTHR11373:SF43">
    <property type="entry name" value="DEOXYGUANOSINETRIPHOSPHATE TRIPHOSPHOHYDROLASE-LIKE PROTEIN"/>
    <property type="match status" value="1"/>
</dbReference>
<dbReference type="SUPFAM" id="SSF109604">
    <property type="entry name" value="HD-domain/PDEase-like"/>
    <property type="match status" value="1"/>
</dbReference>
<dbReference type="OrthoDB" id="9803619at2"/>
<dbReference type="Pfam" id="PF01966">
    <property type="entry name" value="HD"/>
    <property type="match status" value="1"/>
</dbReference>
<reference evidence="5" key="1">
    <citation type="submission" date="2018-02" db="EMBL/GenBank/DDBJ databases">
        <authorList>
            <person name="Hausmann B."/>
        </authorList>
    </citation>
    <scope>NUCLEOTIDE SEQUENCE [LARGE SCALE GENOMIC DNA]</scope>
    <source>
        <strain evidence="5">Peat soil MAG SbA5</strain>
    </source>
</reference>
<dbReference type="PANTHER" id="PTHR11373">
    <property type="entry name" value="DEOXYNUCLEOSIDE TRIPHOSPHATE TRIPHOSPHOHYDROLASE"/>
    <property type="match status" value="1"/>
</dbReference>
<dbReference type="AlphaFoldDB" id="A0A2N9LC49"/>
<name>A0A2N9LC49_9BACT</name>
<accession>A0A2N9LC49</accession>
<evidence type="ECO:0000259" key="3">
    <source>
        <dbReference type="PROSITE" id="PS51831"/>
    </source>
</evidence>
<evidence type="ECO:0000256" key="1">
    <source>
        <dbReference type="ARBA" id="ARBA00022801"/>
    </source>
</evidence>
<dbReference type="InterPro" id="IPR050135">
    <property type="entry name" value="dGTPase-like"/>
</dbReference>
<dbReference type="SMART" id="SM00471">
    <property type="entry name" value="HDc"/>
    <property type="match status" value="1"/>
</dbReference>
<dbReference type="InterPro" id="IPR006674">
    <property type="entry name" value="HD_domain"/>
</dbReference>
<dbReference type="NCBIfam" id="TIGR01353">
    <property type="entry name" value="dGTP_triPase"/>
    <property type="match status" value="1"/>
</dbReference>
<evidence type="ECO:0000313" key="4">
    <source>
        <dbReference type="EMBL" id="SPE20850.1"/>
    </source>
</evidence>
<evidence type="ECO:0000313" key="5">
    <source>
        <dbReference type="Proteomes" id="UP000239735"/>
    </source>
</evidence>
<organism evidence="4 5">
    <name type="scientific">Candidatus Sulfuritelmatomonas gaucii</name>
    <dbReference type="NCBI Taxonomy" id="2043161"/>
    <lineage>
        <taxon>Bacteria</taxon>
        <taxon>Pseudomonadati</taxon>
        <taxon>Acidobacteriota</taxon>
        <taxon>Terriglobia</taxon>
        <taxon>Terriglobales</taxon>
        <taxon>Acidobacteriaceae</taxon>
        <taxon>Candidatus Sulfuritelmatomonas</taxon>
    </lineage>
</organism>
<dbReference type="CDD" id="cd00077">
    <property type="entry name" value="HDc"/>
    <property type="match status" value="1"/>
</dbReference>
<dbReference type="GO" id="GO:0006203">
    <property type="term" value="P:dGTP catabolic process"/>
    <property type="evidence" value="ECO:0007669"/>
    <property type="project" value="TreeGrafter"/>
</dbReference>
<dbReference type="HAMAP" id="MF_01212">
    <property type="entry name" value="dGTPase_type2"/>
    <property type="match status" value="1"/>
</dbReference>
<comment type="similarity">
    <text evidence="2">Belongs to the dGTPase family. Type 2 subfamily.</text>
</comment>
<proteinExistence type="inferred from homology"/>
<gene>
    <name evidence="4" type="ORF">SBA5_30055</name>
</gene>
<evidence type="ECO:0000256" key="2">
    <source>
        <dbReference type="HAMAP-Rule" id="MF_01212"/>
    </source>
</evidence>